<organism evidence="5 6">
    <name type="scientific">Sphingomonas pokkalii</name>
    <dbReference type="NCBI Taxonomy" id="2175090"/>
    <lineage>
        <taxon>Bacteria</taxon>
        <taxon>Pseudomonadati</taxon>
        <taxon>Pseudomonadota</taxon>
        <taxon>Alphaproteobacteria</taxon>
        <taxon>Sphingomonadales</taxon>
        <taxon>Sphingomonadaceae</taxon>
        <taxon>Sphingomonas</taxon>
    </lineage>
</organism>
<dbReference type="InterPro" id="IPR013762">
    <property type="entry name" value="Integrase-like_cat_sf"/>
</dbReference>
<comment type="similarity">
    <text evidence="1">Belongs to the 'phage' integrase family.</text>
</comment>
<dbReference type="InterPro" id="IPR011010">
    <property type="entry name" value="DNA_brk_join_enz"/>
</dbReference>
<evidence type="ECO:0000256" key="2">
    <source>
        <dbReference type="ARBA" id="ARBA00022908"/>
    </source>
</evidence>
<dbReference type="Pfam" id="PF00589">
    <property type="entry name" value="Phage_integrase"/>
    <property type="match status" value="1"/>
</dbReference>
<dbReference type="PANTHER" id="PTHR30629">
    <property type="entry name" value="PROPHAGE INTEGRASE"/>
    <property type="match status" value="1"/>
</dbReference>
<comment type="caution">
    <text evidence="5">The sequence shown here is derived from an EMBL/GenBank/DDBJ whole genome shotgun (WGS) entry which is preliminary data.</text>
</comment>
<accession>A0A2U0SBZ8</accession>
<evidence type="ECO:0000256" key="3">
    <source>
        <dbReference type="ARBA" id="ARBA00023172"/>
    </source>
</evidence>
<reference evidence="5 6" key="1">
    <citation type="submission" date="2018-05" db="EMBL/GenBank/DDBJ databases">
        <title>Description of Sphingomonas pokkalii sp nov, isolated from the rhizosphere of saline tolerant pokkali rice and its draft genome analysis.</title>
        <authorList>
            <person name="Menon R."/>
            <person name="Kumari S."/>
            <person name="Rameshkumar N."/>
        </authorList>
    </citation>
    <scope>NUCLEOTIDE SEQUENCE [LARGE SCALE GENOMIC DNA]</scope>
    <source>
        <strain evidence="5 6">L3B27</strain>
    </source>
</reference>
<evidence type="ECO:0000259" key="4">
    <source>
        <dbReference type="Pfam" id="PF00589"/>
    </source>
</evidence>
<dbReference type="PANTHER" id="PTHR30629:SF2">
    <property type="entry name" value="PROPHAGE INTEGRASE INTS-RELATED"/>
    <property type="match status" value="1"/>
</dbReference>
<evidence type="ECO:0000313" key="6">
    <source>
        <dbReference type="Proteomes" id="UP000245890"/>
    </source>
</evidence>
<keyword evidence="3" id="KW-0233">DNA recombination</keyword>
<sequence>MLRAIDGYEGQPAAALALRLTPHVFVRPGELCAAEWTESDLTATVWTIPGEEMKMGRPHRVPLSKQVLALVTEVREVRDEYLNTHWFLSLGQCQGQDQGVAGGVQREPTSHIPGVLRPAEFASPVGANPLR</sequence>
<dbReference type="Gene3D" id="1.10.443.10">
    <property type="entry name" value="Intergrase catalytic core"/>
    <property type="match status" value="1"/>
</dbReference>
<dbReference type="SUPFAM" id="SSF56349">
    <property type="entry name" value="DNA breaking-rejoining enzymes"/>
    <property type="match status" value="1"/>
</dbReference>
<dbReference type="GO" id="GO:0003677">
    <property type="term" value="F:DNA binding"/>
    <property type="evidence" value="ECO:0007669"/>
    <property type="project" value="InterPro"/>
</dbReference>
<keyword evidence="2" id="KW-0229">DNA integration</keyword>
<gene>
    <name evidence="5" type="ORF">DD559_05745</name>
</gene>
<dbReference type="InterPro" id="IPR050808">
    <property type="entry name" value="Phage_Integrase"/>
</dbReference>
<dbReference type="GO" id="GO:0006310">
    <property type="term" value="P:DNA recombination"/>
    <property type="evidence" value="ECO:0007669"/>
    <property type="project" value="UniProtKB-KW"/>
</dbReference>
<keyword evidence="6" id="KW-1185">Reference proteome</keyword>
<dbReference type="OrthoDB" id="7388552at2"/>
<dbReference type="EMBL" id="QENQ01000001">
    <property type="protein sequence ID" value="PVX28896.1"/>
    <property type="molecule type" value="Genomic_DNA"/>
</dbReference>
<dbReference type="GO" id="GO:0015074">
    <property type="term" value="P:DNA integration"/>
    <property type="evidence" value="ECO:0007669"/>
    <property type="project" value="UniProtKB-KW"/>
</dbReference>
<feature type="domain" description="Tyr recombinase" evidence="4">
    <location>
        <begin position="18"/>
        <end position="80"/>
    </location>
</feature>
<evidence type="ECO:0000313" key="5">
    <source>
        <dbReference type="EMBL" id="PVX28896.1"/>
    </source>
</evidence>
<dbReference type="InterPro" id="IPR002104">
    <property type="entry name" value="Integrase_catalytic"/>
</dbReference>
<dbReference type="AlphaFoldDB" id="A0A2U0SBZ8"/>
<name>A0A2U0SBZ8_9SPHN</name>
<evidence type="ECO:0000256" key="1">
    <source>
        <dbReference type="ARBA" id="ARBA00008857"/>
    </source>
</evidence>
<proteinExistence type="inferred from homology"/>
<dbReference type="Proteomes" id="UP000245890">
    <property type="component" value="Unassembled WGS sequence"/>
</dbReference>
<protein>
    <recommendedName>
        <fullName evidence="4">Tyr recombinase domain-containing protein</fullName>
    </recommendedName>
</protein>